<gene>
    <name evidence="5" type="ORF">UFOPK1392_00672</name>
    <name evidence="6" type="ORF">UFOPK3733_01433</name>
</gene>
<dbReference type="GO" id="GO:0005829">
    <property type="term" value="C:cytosol"/>
    <property type="evidence" value="ECO:0007669"/>
    <property type="project" value="TreeGrafter"/>
</dbReference>
<dbReference type="InterPro" id="IPR013520">
    <property type="entry name" value="Ribonucl_H"/>
</dbReference>
<feature type="domain" description="Exonuclease" evidence="4">
    <location>
        <begin position="28"/>
        <end position="193"/>
    </location>
</feature>
<keyword evidence="1" id="KW-0540">Nuclease</keyword>
<evidence type="ECO:0000313" key="6">
    <source>
        <dbReference type="EMBL" id="CAB4943459.1"/>
    </source>
</evidence>
<evidence type="ECO:0000256" key="1">
    <source>
        <dbReference type="ARBA" id="ARBA00022722"/>
    </source>
</evidence>
<dbReference type="FunFam" id="3.30.420.10:FF:000045">
    <property type="entry name" value="3'-5' exonuclease DinG"/>
    <property type="match status" value="1"/>
</dbReference>
<keyword evidence="2" id="KW-0378">Hydrolase</keyword>
<dbReference type="SUPFAM" id="SSF53098">
    <property type="entry name" value="Ribonuclease H-like"/>
    <property type="match status" value="1"/>
</dbReference>
<evidence type="ECO:0000256" key="2">
    <source>
        <dbReference type="ARBA" id="ARBA00022801"/>
    </source>
</evidence>
<dbReference type="EMBL" id="CAEMXZ010000020">
    <property type="protein sequence ID" value="CAB4322931.1"/>
    <property type="molecule type" value="Genomic_DNA"/>
</dbReference>
<dbReference type="PANTHER" id="PTHR30231:SF4">
    <property type="entry name" value="PROTEIN NEN2"/>
    <property type="match status" value="1"/>
</dbReference>
<keyword evidence="3" id="KW-0269">Exonuclease</keyword>
<proteinExistence type="predicted"/>
<dbReference type="EMBL" id="CAFBNC010000077">
    <property type="protein sequence ID" value="CAB4943459.1"/>
    <property type="molecule type" value="Genomic_DNA"/>
</dbReference>
<dbReference type="InterPro" id="IPR036397">
    <property type="entry name" value="RNaseH_sf"/>
</dbReference>
<dbReference type="Pfam" id="PF00929">
    <property type="entry name" value="RNase_T"/>
    <property type="match status" value="1"/>
</dbReference>
<evidence type="ECO:0000259" key="4">
    <source>
        <dbReference type="SMART" id="SM00479"/>
    </source>
</evidence>
<sequence>MKATEPNRFSGLIPTGFFATGDTLPLLPFAVIDVETTGLRPRHDRVIEVAVVRCDPTGSPISEWSTLVDPGRDPGPTRVHGISASDLIGAPTFVNALPELITQLEGAVVVAHNLSFDAAFFSHEFQRAGSAPLDCYGLCTLELARVVLEGQSGFSLGACAAALGIEHPDAHRALADTRVTALLLQELIGLITTDESSTPPLRLTES</sequence>
<dbReference type="InterPro" id="IPR012337">
    <property type="entry name" value="RNaseH-like_sf"/>
</dbReference>
<dbReference type="SMART" id="SM00479">
    <property type="entry name" value="EXOIII"/>
    <property type="match status" value="1"/>
</dbReference>
<reference evidence="5" key="1">
    <citation type="submission" date="2020-05" db="EMBL/GenBank/DDBJ databases">
        <authorList>
            <person name="Chiriac C."/>
            <person name="Salcher M."/>
            <person name="Ghai R."/>
            <person name="Kavagutti S V."/>
        </authorList>
    </citation>
    <scope>NUCLEOTIDE SEQUENCE</scope>
</reference>
<dbReference type="Gene3D" id="3.30.420.10">
    <property type="entry name" value="Ribonuclease H-like superfamily/Ribonuclease H"/>
    <property type="match status" value="1"/>
</dbReference>
<dbReference type="AlphaFoldDB" id="A0A6J5YEW4"/>
<name>A0A6J5YEW4_9ZZZZ</name>
<protein>
    <submittedName>
        <fullName evidence="5">Unannotated protein</fullName>
    </submittedName>
</protein>
<evidence type="ECO:0000313" key="5">
    <source>
        <dbReference type="EMBL" id="CAB4322931.1"/>
    </source>
</evidence>
<dbReference type="PANTHER" id="PTHR30231">
    <property type="entry name" value="DNA POLYMERASE III SUBUNIT EPSILON"/>
    <property type="match status" value="1"/>
</dbReference>
<dbReference type="GO" id="GO:0003676">
    <property type="term" value="F:nucleic acid binding"/>
    <property type="evidence" value="ECO:0007669"/>
    <property type="project" value="InterPro"/>
</dbReference>
<evidence type="ECO:0000256" key="3">
    <source>
        <dbReference type="ARBA" id="ARBA00022839"/>
    </source>
</evidence>
<accession>A0A6J5YEW4</accession>
<dbReference type="CDD" id="cd06127">
    <property type="entry name" value="DEDDh"/>
    <property type="match status" value="1"/>
</dbReference>
<dbReference type="GO" id="GO:0008408">
    <property type="term" value="F:3'-5' exonuclease activity"/>
    <property type="evidence" value="ECO:0007669"/>
    <property type="project" value="TreeGrafter"/>
</dbReference>
<organism evidence="5">
    <name type="scientific">freshwater metagenome</name>
    <dbReference type="NCBI Taxonomy" id="449393"/>
    <lineage>
        <taxon>unclassified sequences</taxon>
        <taxon>metagenomes</taxon>
        <taxon>ecological metagenomes</taxon>
    </lineage>
</organism>